<keyword evidence="2 3" id="KW-0560">Oxidoreductase</keyword>
<evidence type="ECO:0000313" key="3">
    <source>
        <dbReference type="EMBL" id="SUP59743.1"/>
    </source>
</evidence>
<evidence type="ECO:0000256" key="2">
    <source>
        <dbReference type="ARBA" id="ARBA00023002"/>
    </source>
</evidence>
<comment type="similarity">
    <text evidence="1">Belongs to the short-chain dehydrogenases/reductases (SDR) family.</text>
</comment>
<dbReference type="Gene3D" id="3.40.50.720">
    <property type="entry name" value="NAD(P)-binding Rossmann-like Domain"/>
    <property type="match status" value="1"/>
</dbReference>
<organism evidence="3 4">
    <name type="scientific">Streptomyces griseus</name>
    <dbReference type="NCBI Taxonomy" id="1911"/>
    <lineage>
        <taxon>Bacteria</taxon>
        <taxon>Bacillati</taxon>
        <taxon>Actinomycetota</taxon>
        <taxon>Actinomycetes</taxon>
        <taxon>Kitasatosporales</taxon>
        <taxon>Streptomycetaceae</taxon>
        <taxon>Streptomyces</taxon>
    </lineage>
</organism>
<dbReference type="PANTHER" id="PTHR43477">
    <property type="entry name" value="DIHYDROANTICAPSIN 7-DEHYDROGENASE"/>
    <property type="match status" value="1"/>
</dbReference>
<dbReference type="PANTHER" id="PTHR43477:SF1">
    <property type="entry name" value="DIHYDROANTICAPSIN 7-DEHYDROGENASE"/>
    <property type="match status" value="1"/>
</dbReference>
<reference evidence="3 4" key="1">
    <citation type="submission" date="2018-06" db="EMBL/GenBank/DDBJ databases">
        <authorList>
            <consortium name="Pathogen Informatics"/>
            <person name="Doyle S."/>
        </authorList>
    </citation>
    <scope>NUCLEOTIDE SEQUENCE [LARGE SCALE GENOMIC DNA]</scope>
    <source>
        <strain evidence="3 4">NCTC7807</strain>
    </source>
</reference>
<dbReference type="InterPro" id="IPR051122">
    <property type="entry name" value="SDR_DHRS6-like"/>
</dbReference>
<dbReference type="Pfam" id="PF13561">
    <property type="entry name" value="adh_short_C2"/>
    <property type="match status" value="1"/>
</dbReference>
<dbReference type="PRINTS" id="PR00081">
    <property type="entry name" value="GDHRDH"/>
</dbReference>
<evidence type="ECO:0000256" key="1">
    <source>
        <dbReference type="ARBA" id="ARBA00006484"/>
    </source>
</evidence>
<sequence>MSSTRRATRSPPPLAAGGGAVVNTASILGSAGFAGSPAHVAAEHGVAGPTKTAAAEYAAQGVRTNAVGPGFIDTPLLQSMEKQAYDDLVRLHPAGRLGRSEEVAEVIAFLLSGQASLVPGSHHLVDGGCTAP</sequence>
<protein>
    <submittedName>
        <fullName evidence="3">Oxidoreductase</fullName>
        <ecNumber evidence="3">1.1.1.-</ecNumber>
    </submittedName>
</protein>
<dbReference type="InterPro" id="IPR002347">
    <property type="entry name" value="SDR_fam"/>
</dbReference>
<dbReference type="AlphaFoldDB" id="A0A380P3F3"/>
<gene>
    <name evidence="3" type="primary">lvr_2</name>
    <name evidence="3" type="ORF">NCTC7807_03801</name>
</gene>
<dbReference type="SUPFAM" id="SSF51735">
    <property type="entry name" value="NAD(P)-binding Rossmann-fold domains"/>
    <property type="match status" value="1"/>
</dbReference>
<accession>A0A380P3F3</accession>
<name>A0A380P3F3_STRGR</name>
<dbReference type="EMBL" id="UHID01000007">
    <property type="protein sequence ID" value="SUP59743.1"/>
    <property type="molecule type" value="Genomic_DNA"/>
</dbReference>
<evidence type="ECO:0000313" key="4">
    <source>
        <dbReference type="Proteomes" id="UP000254150"/>
    </source>
</evidence>
<dbReference type="GO" id="GO:0016491">
    <property type="term" value="F:oxidoreductase activity"/>
    <property type="evidence" value="ECO:0007669"/>
    <property type="project" value="UniProtKB-KW"/>
</dbReference>
<dbReference type="Proteomes" id="UP000254150">
    <property type="component" value="Unassembled WGS sequence"/>
</dbReference>
<dbReference type="EC" id="1.1.1.-" evidence="3"/>
<proteinExistence type="inferred from homology"/>
<dbReference type="InterPro" id="IPR036291">
    <property type="entry name" value="NAD(P)-bd_dom_sf"/>
</dbReference>